<keyword evidence="9 10" id="KW-0472">Membrane</keyword>
<keyword evidence="7" id="KW-0333">Golgi apparatus</keyword>
<evidence type="ECO:0000256" key="8">
    <source>
        <dbReference type="ARBA" id="ARBA00023054"/>
    </source>
</evidence>
<evidence type="ECO:0000256" key="1">
    <source>
        <dbReference type="ARBA" id="ARBA00004409"/>
    </source>
</evidence>
<dbReference type="PROSITE" id="PS50192">
    <property type="entry name" value="T_SNARE"/>
    <property type="match status" value="1"/>
</dbReference>
<dbReference type="Proteomes" id="UP001212411">
    <property type="component" value="Chromosome 2"/>
</dbReference>
<dbReference type="PANTHER" id="PTHR19957">
    <property type="entry name" value="SYNTAXIN"/>
    <property type="match status" value="1"/>
</dbReference>
<dbReference type="GO" id="GO:0000149">
    <property type="term" value="F:SNARE binding"/>
    <property type="evidence" value="ECO:0007669"/>
    <property type="project" value="TreeGrafter"/>
</dbReference>
<dbReference type="GeneID" id="80877145"/>
<dbReference type="InterPro" id="IPR045242">
    <property type="entry name" value="Syntaxin"/>
</dbReference>
<comment type="similarity">
    <text evidence="2">Belongs to the syntaxin family.</text>
</comment>
<reference evidence="12 13" key="1">
    <citation type="journal article" date="2023" name="G3 (Bethesda)">
        <title>A high-quality reference genome for the fission yeast Schizosaccharomyces osmophilus.</title>
        <authorList>
            <person name="Jia G.S."/>
            <person name="Zhang W.C."/>
            <person name="Liang Y."/>
            <person name="Liu X.H."/>
            <person name="Rhind N."/>
            <person name="Pidoux A."/>
            <person name="Brysch-Herzberg M."/>
            <person name="Du L.L."/>
        </authorList>
    </citation>
    <scope>NUCLEOTIDE SEQUENCE [LARGE SCALE GENOMIC DNA]</scope>
    <source>
        <strain evidence="12 13">CBS 15793</strain>
    </source>
</reference>
<dbReference type="GO" id="GO:0006886">
    <property type="term" value="P:intracellular protein transport"/>
    <property type="evidence" value="ECO:0007669"/>
    <property type="project" value="TreeGrafter"/>
</dbReference>
<evidence type="ECO:0000259" key="11">
    <source>
        <dbReference type="PROSITE" id="PS50192"/>
    </source>
</evidence>
<dbReference type="GO" id="GO:0005484">
    <property type="term" value="F:SNAP receptor activity"/>
    <property type="evidence" value="ECO:0007669"/>
    <property type="project" value="TreeGrafter"/>
</dbReference>
<evidence type="ECO:0000256" key="9">
    <source>
        <dbReference type="ARBA" id="ARBA00023136"/>
    </source>
</evidence>
<evidence type="ECO:0000256" key="5">
    <source>
        <dbReference type="ARBA" id="ARBA00022927"/>
    </source>
</evidence>
<dbReference type="CDD" id="cd15845">
    <property type="entry name" value="SNARE_syntaxin16"/>
    <property type="match status" value="1"/>
</dbReference>
<dbReference type="GO" id="GO:0031201">
    <property type="term" value="C:SNARE complex"/>
    <property type="evidence" value="ECO:0007669"/>
    <property type="project" value="TreeGrafter"/>
</dbReference>
<comment type="subcellular location">
    <subcellularLocation>
        <location evidence="1">Golgi apparatus membrane</location>
        <topology evidence="1">Single-pass type IV membrane protein</topology>
    </subcellularLocation>
</comment>
<dbReference type="RefSeq" id="XP_056037693.1">
    <property type="nucleotide sequence ID" value="XM_056182456.1"/>
</dbReference>
<dbReference type="GO" id="GO:0000139">
    <property type="term" value="C:Golgi membrane"/>
    <property type="evidence" value="ECO:0007669"/>
    <property type="project" value="UniProtKB-SubCell"/>
</dbReference>
<evidence type="ECO:0000256" key="6">
    <source>
        <dbReference type="ARBA" id="ARBA00022989"/>
    </source>
</evidence>
<keyword evidence="8" id="KW-0175">Coiled coil</keyword>
<evidence type="ECO:0000256" key="4">
    <source>
        <dbReference type="ARBA" id="ARBA00022692"/>
    </source>
</evidence>
<evidence type="ECO:0000256" key="2">
    <source>
        <dbReference type="ARBA" id="ARBA00009063"/>
    </source>
</evidence>
<keyword evidence="4 10" id="KW-0812">Transmembrane</keyword>
<dbReference type="PANTHER" id="PTHR19957:SF83">
    <property type="entry name" value="SYNTAXIN-16"/>
    <property type="match status" value="1"/>
</dbReference>
<keyword evidence="6 10" id="KW-1133">Transmembrane helix</keyword>
<feature type="transmembrane region" description="Helical" evidence="10">
    <location>
        <begin position="280"/>
        <end position="300"/>
    </location>
</feature>
<keyword evidence="13" id="KW-1185">Reference proteome</keyword>
<dbReference type="AlphaFoldDB" id="A0AAE9WCP6"/>
<dbReference type="Pfam" id="PF05739">
    <property type="entry name" value="SNARE"/>
    <property type="match status" value="1"/>
</dbReference>
<evidence type="ECO:0000313" key="12">
    <source>
        <dbReference type="EMBL" id="WBW73450.1"/>
    </source>
</evidence>
<keyword evidence="5" id="KW-0653">Protein transport</keyword>
<dbReference type="InterPro" id="IPR000727">
    <property type="entry name" value="T_SNARE_dom"/>
</dbReference>
<gene>
    <name evidence="12" type="primary">tlg2</name>
    <name evidence="12" type="ORF">SOMG_03667</name>
</gene>
<dbReference type="GO" id="GO:0006906">
    <property type="term" value="P:vesicle fusion"/>
    <property type="evidence" value="ECO:0007669"/>
    <property type="project" value="TreeGrafter"/>
</dbReference>
<sequence length="301" mass="34502">MAYRDRTGLYITFRQSYAHHGQRLEFSKWEPKEERQNLIHKDVDDNVVIEMDMLAPKWVAIEQDIDSLLQNTHRNIQLLNKQYAKHVLPSFSDKTEQENEIQRLTIDITSDFQRCQRTLQNTKRQTNNLKGSEALVAQNLLANLAGRIQTESAQFRKKQSNYLKKLRGLNSDFSSSDAKLEDTVSDVAISQSTIQQAALMEEEGEDERAVQHERAVAKIAEGILELAQMFQDLQGLVIEQGALVDRVDYNVEQTQVHAKSAEKELTKAEGHQRNTGRLRFMCFLILLIVALIIILIGKLAR</sequence>
<feature type="domain" description="T-SNARE coiled-coil homology" evidence="11">
    <location>
        <begin position="206"/>
        <end position="268"/>
    </location>
</feature>
<evidence type="ECO:0000256" key="10">
    <source>
        <dbReference type="SAM" id="Phobius"/>
    </source>
</evidence>
<dbReference type="InterPro" id="IPR010989">
    <property type="entry name" value="SNARE"/>
</dbReference>
<dbReference type="Gene3D" id="1.20.58.70">
    <property type="match status" value="1"/>
</dbReference>
<evidence type="ECO:0000313" key="13">
    <source>
        <dbReference type="Proteomes" id="UP001212411"/>
    </source>
</evidence>
<accession>A0AAE9WCP6</accession>
<evidence type="ECO:0000256" key="3">
    <source>
        <dbReference type="ARBA" id="ARBA00022448"/>
    </source>
</evidence>
<organism evidence="12 13">
    <name type="scientific">Schizosaccharomyces osmophilus</name>
    <dbReference type="NCBI Taxonomy" id="2545709"/>
    <lineage>
        <taxon>Eukaryota</taxon>
        <taxon>Fungi</taxon>
        <taxon>Dikarya</taxon>
        <taxon>Ascomycota</taxon>
        <taxon>Taphrinomycotina</taxon>
        <taxon>Schizosaccharomycetes</taxon>
        <taxon>Schizosaccharomycetales</taxon>
        <taxon>Schizosaccharomycetaceae</taxon>
        <taxon>Schizosaccharomyces</taxon>
    </lineage>
</organism>
<name>A0AAE9WCP6_9SCHI</name>
<dbReference type="GO" id="GO:0048278">
    <property type="term" value="P:vesicle docking"/>
    <property type="evidence" value="ECO:0007669"/>
    <property type="project" value="TreeGrafter"/>
</dbReference>
<evidence type="ECO:0000256" key="7">
    <source>
        <dbReference type="ARBA" id="ARBA00023034"/>
    </source>
</evidence>
<dbReference type="SMART" id="SM00397">
    <property type="entry name" value="t_SNARE"/>
    <property type="match status" value="1"/>
</dbReference>
<dbReference type="KEGG" id="som:SOMG_03667"/>
<protein>
    <submittedName>
        <fullName evidence="12">SNARE Tlg2</fullName>
    </submittedName>
</protein>
<dbReference type="EMBL" id="CP115612">
    <property type="protein sequence ID" value="WBW73450.1"/>
    <property type="molecule type" value="Genomic_DNA"/>
</dbReference>
<keyword evidence="3" id="KW-0813">Transport</keyword>
<dbReference type="SUPFAM" id="SSF47661">
    <property type="entry name" value="t-snare proteins"/>
    <property type="match status" value="1"/>
</dbReference>
<proteinExistence type="inferred from homology"/>